<evidence type="ECO:0000313" key="4">
    <source>
        <dbReference type="Proteomes" id="UP000676565"/>
    </source>
</evidence>
<protein>
    <recommendedName>
        <fullName evidence="5">Intracellular proteinase inhibitor BsuPI domain-containing protein</fullName>
    </recommendedName>
</protein>
<dbReference type="Proteomes" id="UP000676565">
    <property type="component" value="Unassembled WGS sequence"/>
</dbReference>
<evidence type="ECO:0000256" key="2">
    <source>
        <dbReference type="SAM" id="SignalP"/>
    </source>
</evidence>
<feature type="signal peptide" evidence="2">
    <location>
        <begin position="1"/>
        <end position="20"/>
    </location>
</feature>
<reference evidence="3 4" key="1">
    <citation type="submission" date="2021-04" db="EMBL/GenBank/DDBJ databases">
        <authorList>
            <person name="Ivanova A."/>
        </authorList>
    </citation>
    <scope>NUCLEOTIDE SEQUENCE [LARGE SCALE GENOMIC DNA]</scope>
    <source>
        <strain evidence="3 4">G18</strain>
    </source>
</reference>
<feature type="chain" id="PRO_5045206038" description="Intracellular proteinase inhibitor BsuPI domain-containing protein" evidence="2">
    <location>
        <begin position="21"/>
        <end position="195"/>
    </location>
</feature>
<evidence type="ECO:0008006" key="5">
    <source>
        <dbReference type="Google" id="ProtNLM"/>
    </source>
</evidence>
<keyword evidence="4" id="KW-1185">Reference proteome</keyword>
<dbReference type="EMBL" id="JAGKQQ010000001">
    <property type="protein sequence ID" value="MBP3956097.1"/>
    <property type="molecule type" value="Genomic_DNA"/>
</dbReference>
<evidence type="ECO:0000313" key="3">
    <source>
        <dbReference type="EMBL" id="MBP3956097.1"/>
    </source>
</evidence>
<comment type="caution">
    <text evidence="3">The sequence shown here is derived from an EMBL/GenBank/DDBJ whole genome shotgun (WGS) entry which is preliminary data.</text>
</comment>
<sequence length="195" mass="20714">MKLFVLAVAALFVLAASVSAEDKKPAGPITLKLVAKTDKYKFDGGGKTADEYKKELEAIVKKQADGEAVRSPKPPAVDLVLQLTNTSKEEVTIYVGGDPNVFTFDLTGGPGTVAMNSGLAFTADFRLPNAVTLAAGKSHEIPVKQLSDGSRGSSRFVYWTGPGEYKLSAKYQLSDKDGGKGTELTSEPVKITVEK</sequence>
<organism evidence="3 4">
    <name type="scientific">Gemmata palustris</name>
    <dbReference type="NCBI Taxonomy" id="2822762"/>
    <lineage>
        <taxon>Bacteria</taxon>
        <taxon>Pseudomonadati</taxon>
        <taxon>Planctomycetota</taxon>
        <taxon>Planctomycetia</taxon>
        <taxon>Gemmatales</taxon>
        <taxon>Gemmataceae</taxon>
        <taxon>Gemmata</taxon>
    </lineage>
</organism>
<proteinExistence type="predicted"/>
<name>A0ABS5BRR2_9BACT</name>
<evidence type="ECO:0000256" key="1">
    <source>
        <dbReference type="SAM" id="MobiDB-lite"/>
    </source>
</evidence>
<feature type="region of interest" description="Disordered" evidence="1">
    <location>
        <begin position="176"/>
        <end position="195"/>
    </location>
</feature>
<keyword evidence="2" id="KW-0732">Signal</keyword>
<accession>A0ABS5BRR2</accession>
<dbReference type="RefSeq" id="WP_210654132.1">
    <property type="nucleotide sequence ID" value="NZ_JAGKQQ010000001.1"/>
</dbReference>
<gene>
    <name evidence="3" type="ORF">J8F10_12470</name>
</gene>